<dbReference type="EMBL" id="JAUOZU010000008">
    <property type="protein sequence ID" value="MDO6965000.1"/>
    <property type="molecule type" value="Genomic_DNA"/>
</dbReference>
<comment type="caution">
    <text evidence="2">The sequence shown here is derived from an EMBL/GenBank/DDBJ whole genome shotgun (WGS) entry which is preliminary data.</text>
</comment>
<dbReference type="Pfam" id="PF11391">
    <property type="entry name" value="DUF2798"/>
    <property type="match status" value="1"/>
</dbReference>
<gene>
    <name evidence="2" type="ORF">Q4481_13610</name>
</gene>
<protein>
    <submittedName>
        <fullName evidence="2">DUF2798 domain-containing protein</fullName>
    </submittedName>
</protein>
<accession>A0ABT8YMP5</accession>
<dbReference type="RefSeq" id="WP_304376917.1">
    <property type="nucleotide sequence ID" value="NZ_JAUOZU010000008.1"/>
</dbReference>
<name>A0ABT8YMP5_9HYPH</name>
<keyword evidence="3" id="KW-1185">Reference proteome</keyword>
<keyword evidence="1" id="KW-0812">Transmembrane</keyword>
<keyword evidence="1" id="KW-0472">Membrane</keyword>
<feature type="transmembrane region" description="Helical" evidence="1">
    <location>
        <begin position="49"/>
        <end position="67"/>
    </location>
</feature>
<sequence length="78" mass="8894">MRPFLPKRYEHLAFGFMLSCLMSLMVSGFATLMALGITAEFPLHWLKAWLPSWAMAFPVVLVVAPFVRRTIARITIQP</sequence>
<evidence type="ECO:0000313" key="3">
    <source>
        <dbReference type="Proteomes" id="UP001174932"/>
    </source>
</evidence>
<reference evidence="2" key="1">
    <citation type="journal article" date="2015" name="Int. J. Syst. Evol. Microbiol.">
        <title>Rhizobium alvei sp. nov., isolated from a freshwater river.</title>
        <authorList>
            <person name="Sheu S.Y."/>
            <person name="Huang H.W."/>
            <person name="Young C.C."/>
            <person name="Chen W.M."/>
        </authorList>
    </citation>
    <scope>NUCLEOTIDE SEQUENCE</scope>
    <source>
        <strain evidence="2">TNR-22</strain>
    </source>
</reference>
<evidence type="ECO:0000256" key="1">
    <source>
        <dbReference type="SAM" id="Phobius"/>
    </source>
</evidence>
<organism evidence="2 3">
    <name type="scientific">Rhizobium alvei</name>
    <dbReference type="NCBI Taxonomy" id="1132659"/>
    <lineage>
        <taxon>Bacteria</taxon>
        <taxon>Pseudomonadati</taxon>
        <taxon>Pseudomonadota</taxon>
        <taxon>Alphaproteobacteria</taxon>
        <taxon>Hyphomicrobiales</taxon>
        <taxon>Rhizobiaceae</taxon>
        <taxon>Rhizobium/Agrobacterium group</taxon>
        <taxon>Rhizobium</taxon>
    </lineage>
</organism>
<feature type="transmembrane region" description="Helical" evidence="1">
    <location>
        <begin position="12"/>
        <end position="37"/>
    </location>
</feature>
<reference evidence="2" key="2">
    <citation type="submission" date="2023-07" db="EMBL/GenBank/DDBJ databases">
        <authorList>
            <person name="Shen H."/>
        </authorList>
    </citation>
    <scope>NUCLEOTIDE SEQUENCE</scope>
    <source>
        <strain evidence="2">TNR-22</strain>
    </source>
</reference>
<evidence type="ECO:0000313" key="2">
    <source>
        <dbReference type="EMBL" id="MDO6965000.1"/>
    </source>
</evidence>
<dbReference type="Proteomes" id="UP001174932">
    <property type="component" value="Unassembled WGS sequence"/>
</dbReference>
<dbReference type="InterPro" id="IPR021529">
    <property type="entry name" value="DUF2798"/>
</dbReference>
<proteinExistence type="predicted"/>
<keyword evidence="1" id="KW-1133">Transmembrane helix</keyword>